<name>A0ABD3U343_SINWO</name>
<feature type="region of interest" description="Disordered" evidence="8">
    <location>
        <begin position="1"/>
        <end position="72"/>
    </location>
</feature>
<evidence type="ECO:0000256" key="5">
    <source>
        <dbReference type="ARBA" id="ARBA00035164"/>
    </source>
</evidence>
<gene>
    <name evidence="10" type="ORF">ACJMK2_021183</name>
</gene>
<feature type="compositionally biased region" description="Basic residues" evidence="8">
    <location>
        <begin position="161"/>
        <end position="171"/>
    </location>
</feature>
<keyword evidence="2" id="KW-0694">RNA-binding</keyword>
<evidence type="ECO:0000256" key="3">
    <source>
        <dbReference type="ARBA" id="ARBA00022980"/>
    </source>
</evidence>
<dbReference type="CDD" id="cd00364">
    <property type="entry name" value="Ribosomal_uS17"/>
    <property type="match status" value="1"/>
</dbReference>
<dbReference type="Proteomes" id="UP001634394">
    <property type="component" value="Unassembled WGS sequence"/>
</dbReference>
<dbReference type="AlphaFoldDB" id="A0ABD3U343"/>
<evidence type="ECO:0000256" key="2">
    <source>
        <dbReference type="ARBA" id="ARBA00022884"/>
    </source>
</evidence>
<keyword evidence="4 7" id="KW-0687">Ribonucleoprotein</keyword>
<dbReference type="GO" id="GO:0005840">
    <property type="term" value="C:ribosome"/>
    <property type="evidence" value="ECO:0007669"/>
    <property type="project" value="UniProtKB-KW"/>
</dbReference>
<dbReference type="InterPro" id="IPR032440">
    <property type="entry name" value="Ribosomal_uS17_N"/>
</dbReference>
<organism evidence="10 11">
    <name type="scientific">Sinanodonta woodiana</name>
    <name type="common">Chinese pond mussel</name>
    <name type="synonym">Anodonta woodiana</name>
    <dbReference type="NCBI Taxonomy" id="1069815"/>
    <lineage>
        <taxon>Eukaryota</taxon>
        <taxon>Metazoa</taxon>
        <taxon>Spiralia</taxon>
        <taxon>Lophotrochozoa</taxon>
        <taxon>Mollusca</taxon>
        <taxon>Bivalvia</taxon>
        <taxon>Autobranchia</taxon>
        <taxon>Heteroconchia</taxon>
        <taxon>Palaeoheterodonta</taxon>
        <taxon>Unionida</taxon>
        <taxon>Unionoidea</taxon>
        <taxon>Unionidae</taxon>
        <taxon>Unioninae</taxon>
        <taxon>Sinanodonta</taxon>
    </lineage>
</organism>
<comment type="similarity">
    <text evidence="1 7">Belongs to the universal ribosomal protein uS17 family.</text>
</comment>
<comment type="caution">
    <text evidence="10">The sequence shown here is derived from an EMBL/GenBank/DDBJ whole genome shotgun (WGS) entry which is preliminary data.</text>
</comment>
<feature type="compositionally biased region" description="Basic and acidic residues" evidence="8">
    <location>
        <begin position="114"/>
        <end position="141"/>
    </location>
</feature>
<feature type="region of interest" description="Disordered" evidence="8">
    <location>
        <begin position="114"/>
        <end position="284"/>
    </location>
</feature>
<evidence type="ECO:0000259" key="9">
    <source>
        <dbReference type="Pfam" id="PF16205"/>
    </source>
</evidence>
<dbReference type="NCBIfam" id="TIGR03630">
    <property type="entry name" value="uS17_arch"/>
    <property type="match status" value="1"/>
</dbReference>
<dbReference type="SUPFAM" id="SSF50249">
    <property type="entry name" value="Nucleic acid-binding proteins"/>
    <property type="match status" value="1"/>
</dbReference>
<dbReference type="FunFam" id="2.40.50.1000:FF:000002">
    <property type="entry name" value="40S ribosomal protein S11"/>
    <property type="match status" value="1"/>
</dbReference>
<feature type="compositionally biased region" description="Basic and acidic residues" evidence="8">
    <location>
        <begin position="1"/>
        <end position="20"/>
    </location>
</feature>
<evidence type="ECO:0000313" key="10">
    <source>
        <dbReference type="EMBL" id="KAL3843241.1"/>
    </source>
</evidence>
<dbReference type="Gene3D" id="2.40.50.1000">
    <property type="match status" value="1"/>
</dbReference>
<dbReference type="GO" id="GO:0003723">
    <property type="term" value="F:RNA binding"/>
    <property type="evidence" value="ECO:0007669"/>
    <property type="project" value="UniProtKB-KW"/>
</dbReference>
<dbReference type="InterPro" id="IPR028333">
    <property type="entry name" value="Ribosomal_uS17_arc/euk"/>
</dbReference>
<evidence type="ECO:0000256" key="8">
    <source>
        <dbReference type="SAM" id="MobiDB-lite"/>
    </source>
</evidence>
<dbReference type="Pfam" id="PF00366">
    <property type="entry name" value="Ribosomal_S17"/>
    <property type="match status" value="1"/>
</dbReference>
<proteinExistence type="inferred from homology"/>
<dbReference type="PROSITE" id="PS00056">
    <property type="entry name" value="RIBOSOMAL_S17"/>
    <property type="match status" value="1"/>
</dbReference>
<evidence type="ECO:0000313" key="11">
    <source>
        <dbReference type="Proteomes" id="UP001634394"/>
    </source>
</evidence>
<feature type="compositionally biased region" description="Polar residues" evidence="8">
    <location>
        <begin position="230"/>
        <end position="263"/>
    </location>
</feature>
<dbReference type="PANTHER" id="PTHR10744:SF9">
    <property type="entry name" value="40S RIBOSOMAL PROTEIN S11-RELATED"/>
    <property type="match status" value="1"/>
</dbReference>
<evidence type="ECO:0000256" key="6">
    <source>
        <dbReference type="ARBA" id="ARBA00035471"/>
    </source>
</evidence>
<keyword evidence="11" id="KW-1185">Reference proteome</keyword>
<evidence type="ECO:0000256" key="7">
    <source>
        <dbReference type="RuleBase" id="RU003872"/>
    </source>
</evidence>
<feature type="compositionally biased region" description="Acidic residues" evidence="8">
    <location>
        <begin position="142"/>
        <end position="157"/>
    </location>
</feature>
<feature type="compositionally biased region" description="Acidic residues" evidence="8">
    <location>
        <begin position="175"/>
        <end position="211"/>
    </location>
</feature>
<protein>
    <recommendedName>
        <fullName evidence="5">Small ribosomal subunit protein uS17</fullName>
    </recommendedName>
    <alternativeName>
        <fullName evidence="6">40S ribosomal protein S11</fullName>
    </alternativeName>
</protein>
<evidence type="ECO:0000256" key="1">
    <source>
        <dbReference type="ARBA" id="ARBA00010254"/>
    </source>
</evidence>
<feature type="domain" description="Small ribosomal subunit protein uS17 N-terminal" evidence="9">
    <location>
        <begin position="313"/>
        <end position="380"/>
    </location>
</feature>
<dbReference type="Pfam" id="PF16205">
    <property type="entry name" value="Ribosomal_S17_N"/>
    <property type="match status" value="1"/>
</dbReference>
<reference evidence="10 11" key="1">
    <citation type="submission" date="2024-11" db="EMBL/GenBank/DDBJ databases">
        <title>Chromosome-level genome assembly of the freshwater bivalve Anodonta woodiana.</title>
        <authorList>
            <person name="Chen X."/>
        </authorList>
    </citation>
    <scope>NUCLEOTIDE SEQUENCE [LARGE SCALE GENOMIC DNA]</scope>
    <source>
        <strain evidence="10">MN2024</strain>
        <tissue evidence="10">Gills</tissue>
    </source>
</reference>
<feature type="compositionally biased region" description="Basic and acidic residues" evidence="8">
    <location>
        <begin position="42"/>
        <end position="53"/>
    </location>
</feature>
<dbReference type="InterPro" id="IPR000266">
    <property type="entry name" value="Ribosomal_uS17"/>
</dbReference>
<dbReference type="PRINTS" id="PR00973">
    <property type="entry name" value="RIBOSOMALS17"/>
</dbReference>
<evidence type="ECO:0000256" key="4">
    <source>
        <dbReference type="ARBA" id="ARBA00023274"/>
    </source>
</evidence>
<keyword evidence="3 7" id="KW-0689">Ribosomal protein</keyword>
<feature type="compositionally biased region" description="Basic residues" evidence="8">
    <location>
        <begin position="216"/>
        <end position="226"/>
    </location>
</feature>
<accession>A0ABD3U343</accession>
<dbReference type="PANTHER" id="PTHR10744">
    <property type="entry name" value="40S RIBOSOMAL PROTEIN S11 FAMILY MEMBER"/>
    <property type="match status" value="1"/>
</dbReference>
<dbReference type="InterPro" id="IPR012340">
    <property type="entry name" value="NA-bd_OB-fold"/>
</dbReference>
<dbReference type="GO" id="GO:1990904">
    <property type="term" value="C:ribonucleoprotein complex"/>
    <property type="evidence" value="ECO:0007669"/>
    <property type="project" value="UniProtKB-KW"/>
</dbReference>
<dbReference type="InterPro" id="IPR019979">
    <property type="entry name" value="Ribosomal_uS17_CS"/>
</dbReference>
<dbReference type="EMBL" id="JBJQND010000017">
    <property type="protein sequence ID" value="KAL3843241.1"/>
    <property type="molecule type" value="Genomic_DNA"/>
</dbReference>
<sequence>MSERRSNRARKSVDYSKFGDGDEIDDDFRDSGSPPSKKQKVSSKEKNEKKKESTPTANEKKKRVNNRSALKDNIYEMELQAALEMSISESQSSQEAPTLELEPRIQEVEPHVVCISDEHEPPPNLYKVEEPVRGVSRKSDPIVDEIEVLGTVYEEEEAPAKSKRSTSKAKKIKSDDDDSDFDAEDENLDEKSDEFDDEDCSEGDDDDDSDFGDLRKKSKSKAKLKEKKTTTPSRTKVSASNKNGPRKPVSNQKKNVRDTTSGNKELCRTPGLSSTGKSPLTGVHIKSPNSSIRLAENVQPVPVFFNSATMAEQTERSFQKQPHVFLNKKSTQLSAKGKKNIRHTKNIGLGFKTPREAIEGTYIDKKCPFTGNVSIRGRILTGVVAKMKMQKTIVIRRDYLRYVKKYNRFEKRHRNLSVHLSPCFRDVAVGDVVTVGECRPLSKTIRFNVLKVTKAAGTKKGFQKF</sequence>